<protein>
    <submittedName>
        <fullName evidence="1">Uncharacterized protein</fullName>
    </submittedName>
</protein>
<proteinExistence type="predicted"/>
<evidence type="ECO:0000313" key="1">
    <source>
        <dbReference type="EMBL" id="MPM58777.1"/>
    </source>
</evidence>
<dbReference type="AlphaFoldDB" id="A0A645B034"/>
<reference evidence="1" key="1">
    <citation type="submission" date="2019-08" db="EMBL/GenBank/DDBJ databases">
        <authorList>
            <person name="Kucharzyk K."/>
            <person name="Murdoch R.W."/>
            <person name="Higgins S."/>
            <person name="Loffler F."/>
        </authorList>
    </citation>
    <scope>NUCLEOTIDE SEQUENCE</scope>
</reference>
<organism evidence="1">
    <name type="scientific">bioreactor metagenome</name>
    <dbReference type="NCBI Taxonomy" id="1076179"/>
    <lineage>
        <taxon>unclassified sequences</taxon>
        <taxon>metagenomes</taxon>
        <taxon>ecological metagenomes</taxon>
    </lineage>
</organism>
<comment type="caution">
    <text evidence="1">The sequence shown here is derived from an EMBL/GenBank/DDBJ whole genome shotgun (WGS) entry which is preliminary data.</text>
</comment>
<dbReference type="EMBL" id="VSSQ01016948">
    <property type="protein sequence ID" value="MPM58777.1"/>
    <property type="molecule type" value="Genomic_DNA"/>
</dbReference>
<name>A0A645B034_9ZZZZ</name>
<sequence>MIEYPYGRGRVIVTFTTPEWDYYFGGRKLLANELAYQSYLVRRGSRGLLVEVE</sequence>
<accession>A0A645B034</accession>
<gene>
    <name evidence="1" type="ORF">SDC9_105610</name>
</gene>